<dbReference type="AlphaFoldDB" id="A0A922ICL0"/>
<sequence length="166" mass="18912">MIGWFTEAMNTPDSNALGQQKQSHSQSIGCRTECWVGSNAATGQHFLFIEQKKIRDKLVIGYDPSSNGTSVILGQSIVCAWTRGRCDRKTTITVAPRYQQGLNPTRVQLYTYKNKNIVFRPISLDVTLWLYSNKSSMSCTSFIEMYILERVFATYENAVPVKKRWP</sequence>
<dbReference type="Proteomes" id="UP000790347">
    <property type="component" value="Unassembled WGS sequence"/>
</dbReference>
<evidence type="ECO:0000313" key="2">
    <source>
        <dbReference type="Proteomes" id="UP000790347"/>
    </source>
</evidence>
<evidence type="ECO:0000313" key="1">
    <source>
        <dbReference type="EMBL" id="KAH9529009.1"/>
    </source>
</evidence>
<protein>
    <submittedName>
        <fullName evidence="1">Uncharacterized protein</fullName>
    </submittedName>
</protein>
<reference evidence="1" key="2">
    <citation type="journal article" date="2022" name="Res Sq">
        <title>Comparative Genomics Reveals Insights into the Divergent Evolution of Astigmatic Mites and Household Pest Adaptations.</title>
        <authorList>
            <person name="Xiong Q."/>
            <person name="Wan A.T.-Y."/>
            <person name="Liu X.-Y."/>
            <person name="Fung C.S.-H."/>
            <person name="Xiao X."/>
            <person name="Malainual N."/>
            <person name="Hou J."/>
            <person name="Wang L."/>
            <person name="Wang M."/>
            <person name="Yang K."/>
            <person name="Cui Y."/>
            <person name="Leung E."/>
            <person name="Nong W."/>
            <person name="Shin S.-K."/>
            <person name="Au S."/>
            <person name="Jeong K.Y."/>
            <person name="Chew F.T."/>
            <person name="Hui J."/>
            <person name="Leung T.F."/>
            <person name="Tungtrongchitr A."/>
            <person name="Zhong N."/>
            <person name="Liu Z."/>
            <person name="Tsui S."/>
        </authorList>
    </citation>
    <scope>NUCLEOTIDE SEQUENCE</scope>
    <source>
        <strain evidence="1">Derf</strain>
        <tissue evidence="1">Whole organism</tissue>
    </source>
</reference>
<gene>
    <name evidence="1" type="ORF">DERF_002917</name>
</gene>
<accession>A0A922ICL0</accession>
<reference evidence="1" key="1">
    <citation type="submission" date="2013-05" db="EMBL/GenBank/DDBJ databases">
        <authorList>
            <person name="Yim A.K.Y."/>
            <person name="Chan T.F."/>
            <person name="Ji K.M."/>
            <person name="Liu X.Y."/>
            <person name="Zhou J.W."/>
            <person name="Li R.Q."/>
            <person name="Yang K.Y."/>
            <person name="Li J."/>
            <person name="Li M."/>
            <person name="Law P.T.W."/>
            <person name="Wu Y.L."/>
            <person name="Cai Z.L."/>
            <person name="Qin H."/>
            <person name="Bao Y."/>
            <person name="Leung R.K.K."/>
            <person name="Ng P.K.S."/>
            <person name="Zou J."/>
            <person name="Zhong X.J."/>
            <person name="Ran P.X."/>
            <person name="Zhong N.S."/>
            <person name="Liu Z.G."/>
            <person name="Tsui S.K.W."/>
        </authorList>
    </citation>
    <scope>NUCLEOTIDE SEQUENCE</scope>
    <source>
        <strain evidence="1">Derf</strain>
        <tissue evidence="1">Whole organism</tissue>
    </source>
</reference>
<comment type="caution">
    <text evidence="1">The sequence shown here is derived from an EMBL/GenBank/DDBJ whole genome shotgun (WGS) entry which is preliminary data.</text>
</comment>
<dbReference type="EMBL" id="ASGP02000001">
    <property type="protein sequence ID" value="KAH9529009.1"/>
    <property type="molecule type" value="Genomic_DNA"/>
</dbReference>
<name>A0A922ICL0_DERFA</name>
<keyword evidence="2" id="KW-1185">Reference proteome</keyword>
<organism evidence="1 2">
    <name type="scientific">Dermatophagoides farinae</name>
    <name type="common">American house dust mite</name>
    <dbReference type="NCBI Taxonomy" id="6954"/>
    <lineage>
        <taxon>Eukaryota</taxon>
        <taxon>Metazoa</taxon>
        <taxon>Ecdysozoa</taxon>
        <taxon>Arthropoda</taxon>
        <taxon>Chelicerata</taxon>
        <taxon>Arachnida</taxon>
        <taxon>Acari</taxon>
        <taxon>Acariformes</taxon>
        <taxon>Sarcoptiformes</taxon>
        <taxon>Astigmata</taxon>
        <taxon>Psoroptidia</taxon>
        <taxon>Analgoidea</taxon>
        <taxon>Pyroglyphidae</taxon>
        <taxon>Dermatophagoidinae</taxon>
        <taxon>Dermatophagoides</taxon>
    </lineage>
</organism>
<proteinExistence type="predicted"/>